<dbReference type="Proteomes" id="UP001151760">
    <property type="component" value="Unassembled WGS sequence"/>
</dbReference>
<keyword evidence="4" id="KW-1185">Reference proteome</keyword>
<name>A0ABQ5DC41_9ASTR</name>
<proteinExistence type="predicted"/>
<comment type="caution">
    <text evidence="3">The sequence shown here is derived from an EMBL/GenBank/DDBJ whole genome shotgun (WGS) entry which is preliminary data.</text>
</comment>
<protein>
    <recommendedName>
        <fullName evidence="2">Tf2-1-like SH3-like domain-containing protein</fullName>
    </recommendedName>
</protein>
<evidence type="ECO:0000259" key="2">
    <source>
        <dbReference type="Pfam" id="PF24626"/>
    </source>
</evidence>
<evidence type="ECO:0000313" key="3">
    <source>
        <dbReference type="EMBL" id="GJT36830.1"/>
    </source>
</evidence>
<evidence type="ECO:0000256" key="1">
    <source>
        <dbReference type="SAM" id="MobiDB-lite"/>
    </source>
</evidence>
<sequence>MTAIPTPYIAAKLWFIVRFCSVSVGIRARSVSWIVTDLEDPKTHTIGRVWSGEYMDHGFTKYMSELDRLWQCEVNGKYDLKKNLYLFSWEGRRIAMIPPKVTPQLPKPKVKVKEKITMVSPKVTPQLPKPEVKVEENIVKAEVVDEHIEKIQDLQSYKQHDDKISTLLCETTNKVGILKTCKEIMGFNDDEDVKGLNYELKTNFKCVHDLNVRDLDSGLILRMIIKNHIKFSMVNKEAVFITTENLVVADKEHTTRCFGSWIDRWEYGRCIKKYKGFRVDVKRKSIEDKVRREKVFEVEEALNIENSRASSFQMRGIHVVETKVNAVRGWSSPKTLPEVRNNKVADAFQEEYELQCAEPLDEEAEQVTYVVQRTLCSPKVSDSSQRNKIFQTKCLVKENICSIIDGESCKNLASKALVKDFKLPTEPRHSPYQIGWIKKGLALKVTKICKVPLAIGKHYNELVICDDFDIEACHVLLGRPWQHDMDATHQGKSNMYLFKWCGKTIAMLSLSVVSPKKKLESKTLATLVASPKYFQAERKETGASYALVVKGVEDVMENAIPAVIKPLLAEFGKIVTDDTSTGFSPFEVVYKTSPRHVVDLVDLPGKKNIQANRMVEEVQATHEVVQANITEANAKYKFAADKHRRKKLFQVGDEVMVFLRKERFPVGTYSKLELKKYGPYKILRKINDNAYVVDLPNTMSISKTFNVSDIYEFQSEDVNKENKTLATLVPSPKHFQAERKETRVSYALVMKDVNDVMENAIPAVIKPLLAEFGKIVIDDTLDALPPLRNIVHQIDLSRKIALLVSTNSEVPLAIGKHYNELVICDDFDIEACHVLLGRPWQHDMDATHQGKSNMYLFKWCRKTIAMLSLSVVSLRKKLESKTLATLVASPKYFQDERKETGVSYALVVKGVEDVMKNAIPTVIKPLLAEFGKIVTDDTLLFSMGFSPFEVLYKTSPRHVVDLVDLLGKKNIQANRMVEEVQATHEVVRANITEANAKYKFAADKHRRKKLFQVGDEINDNAYVVDLPNTMSISKTFNVSDIYEFHSEDVNKGKHSRTSSSKERGNDEDTINELAEEYMKHLERGKITTN</sequence>
<feature type="region of interest" description="Disordered" evidence="1">
    <location>
        <begin position="1048"/>
        <end position="1070"/>
    </location>
</feature>
<gene>
    <name evidence="3" type="ORF">Tco_0936695</name>
</gene>
<accession>A0ABQ5DC41</accession>
<dbReference type="EMBL" id="BQNB010015173">
    <property type="protein sequence ID" value="GJT36830.1"/>
    <property type="molecule type" value="Genomic_DNA"/>
</dbReference>
<dbReference type="InterPro" id="IPR056924">
    <property type="entry name" value="SH3_Tf2-1"/>
</dbReference>
<feature type="domain" description="Tf2-1-like SH3-like" evidence="2">
    <location>
        <begin position="652"/>
        <end position="712"/>
    </location>
</feature>
<dbReference type="PANTHER" id="PTHR35046">
    <property type="entry name" value="ZINC KNUCKLE (CCHC-TYPE) FAMILY PROTEIN"/>
    <property type="match status" value="1"/>
</dbReference>
<dbReference type="CDD" id="cd00303">
    <property type="entry name" value="retropepsin_like"/>
    <property type="match status" value="1"/>
</dbReference>
<organism evidence="3 4">
    <name type="scientific">Tanacetum coccineum</name>
    <dbReference type="NCBI Taxonomy" id="301880"/>
    <lineage>
        <taxon>Eukaryota</taxon>
        <taxon>Viridiplantae</taxon>
        <taxon>Streptophyta</taxon>
        <taxon>Embryophyta</taxon>
        <taxon>Tracheophyta</taxon>
        <taxon>Spermatophyta</taxon>
        <taxon>Magnoliopsida</taxon>
        <taxon>eudicotyledons</taxon>
        <taxon>Gunneridae</taxon>
        <taxon>Pentapetalae</taxon>
        <taxon>asterids</taxon>
        <taxon>campanulids</taxon>
        <taxon>Asterales</taxon>
        <taxon>Asteraceae</taxon>
        <taxon>Asteroideae</taxon>
        <taxon>Anthemideae</taxon>
        <taxon>Anthemidinae</taxon>
        <taxon>Tanacetum</taxon>
    </lineage>
</organism>
<dbReference type="Pfam" id="PF24626">
    <property type="entry name" value="SH3_Tf2-1"/>
    <property type="match status" value="1"/>
</dbReference>
<reference evidence="3" key="1">
    <citation type="journal article" date="2022" name="Int. J. Mol. Sci.">
        <title>Draft Genome of Tanacetum Coccineum: Genomic Comparison of Closely Related Tanacetum-Family Plants.</title>
        <authorList>
            <person name="Yamashiro T."/>
            <person name="Shiraishi A."/>
            <person name="Nakayama K."/>
            <person name="Satake H."/>
        </authorList>
    </citation>
    <scope>NUCLEOTIDE SEQUENCE</scope>
</reference>
<reference evidence="3" key="2">
    <citation type="submission" date="2022-01" db="EMBL/GenBank/DDBJ databases">
        <authorList>
            <person name="Yamashiro T."/>
            <person name="Shiraishi A."/>
            <person name="Satake H."/>
            <person name="Nakayama K."/>
        </authorList>
    </citation>
    <scope>NUCLEOTIDE SEQUENCE</scope>
</reference>
<evidence type="ECO:0000313" key="4">
    <source>
        <dbReference type="Proteomes" id="UP001151760"/>
    </source>
</evidence>
<dbReference type="PANTHER" id="PTHR35046:SF9">
    <property type="entry name" value="RNA-DIRECTED DNA POLYMERASE"/>
    <property type="match status" value="1"/>
</dbReference>